<protein>
    <submittedName>
        <fullName evidence="2">Type II secretion system protein</fullName>
    </submittedName>
</protein>
<feature type="transmembrane region" description="Helical" evidence="1">
    <location>
        <begin position="12"/>
        <end position="31"/>
    </location>
</feature>
<sequence length="181" mass="18917">MKKQNGFTLIELVVVIIILGILAVTAAPKFINLQGDARESSLQGMKGAIQGANSLVFSKAAISGGEKRAKAYWTGDATDSADEKGGVDIGTGTKAKTNFGYLQGLQAELENAIDVDFNIGTSATDPTIATDNNADWIIFVDSGVATIWQTGAPATCRFNYTESTAEGAIPQFSAMPEASSC</sequence>
<gene>
    <name evidence="2" type="ORF">FM037_01890</name>
</gene>
<dbReference type="RefSeq" id="WP_144044606.1">
    <property type="nucleotide sequence ID" value="NZ_CP041614.1"/>
</dbReference>
<accession>A0ABX5WSZ8</accession>
<organism evidence="2 3">
    <name type="scientific">Shewanella psychropiezotolerans</name>
    <dbReference type="NCBI Taxonomy" id="2593655"/>
    <lineage>
        <taxon>Bacteria</taxon>
        <taxon>Pseudomonadati</taxon>
        <taxon>Pseudomonadota</taxon>
        <taxon>Gammaproteobacteria</taxon>
        <taxon>Alteromonadales</taxon>
        <taxon>Shewanellaceae</taxon>
        <taxon>Shewanella</taxon>
    </lineage>
</organism>
<evidence type="ECO:0000313" key="2">
    <source>
        <dbReference type="EMBL" id="QDO82214.1"/>
    </source>
</evidence>
<reference evidence="2 3" key="1">
    <citation type="submission" date="2019-07" db="EMBL/GenBank/DDBJ databases">
        <title>Shewanella sp. YLB-06 whole genomic sequence.</title>
        <authorList>
            <person name="Yu L."/>
        </authorList>
    </citation>
    <scope>NUCLEOTIDE SEQUENCE [LARGE SCALE GENOMIC DNA]</scope>
    <source>
        <strain evidence="2 3">YLB-06</strain>
    </source>
</reference>
<dbReference type="NCBIfam" id="TIGR02532">
    <property type="entry name" value="IV_pilin_GFxxxE"/>
    <property type="match status" value="1"/>
</dbReference>
<name>A0ABX5WSZ8_9GAMM</name>
<evidence type="ECO:0000256" key="1">
    <source>
        <dbReference type="SAM" id="Phobius"/>
    </source>
</evidence>
<dbReference type="EMBL" id="CP041614">
    <property type="protein sequence ID" value="QDO82214.1"/>
    <property type="molecule type" value="Genomic_DNA"/>
</dbReference>
<dbReference type="Pfam" id="PF07963">
    <property type="entry name" value="N_methyl"/>
    <property type="match status" value="1"/>
</dbReference>
<dbReference type="InterPro" id="IPR012902">
    <property type="entry name" value="N_methyl_site"/>
</dbReference>
<dbReference type="SUPFAM" id="SSF54523">
    <property type="entry name" value="Pili subunits"/>
    <property type="match status" value="1"/>
</dbReference>
<evidence type="ECO:0000313" key="3">
    <source>
        <dbReference type="Proteomes" id="UP000315947"/>
    </source>
</evidence>
<proteinExistence type="predicted"/>
<dbReference type="InterPro" id="IPR045584">
    <property type="entry name" value="Pilin-like"/>
</dbReference>
<keyword evidence="1" id="KW-1133">Transmembrane helix</keyword>
<keyword evidence="1" id="KW-0472">Membrane</keyword>
<dbReference type="Gene3D" id="3.30.700.10">
    <property type="entry name" value="Glycoprotein, Type 4 Pilin"/>
    <property type="match status" value="1"/>
</dbReference>
<dbReference type="Proteomes" id="UP000315947">
    <property type="component" value="Chromosome"/>
</dbReference>
<keyword evidence="1" id="KW-0812">Transmembrane</keyword>
<keyword evidence="3" id="KW-1185">Reference proteome</keyword>